<name>A0A1B1UBH5_9BRAD</name>
<gene>
    <name evidence="1" type="ORF">LMTR13_07940</name>
</gene>
<keyword evidence="2" id="KW-1185">Reference proteome</keyword>
<proteinExistence type="predicted"/>
<evidence type="ECO:0000313" key="2">
    <source>
        <dbReference type="Proteomes" id="UP000092839"/>
    </source>
</evidence>
<dbReference type="EMBL" id="CP016428">
    <property type="protein sequence ID" value="ANW00127.1"/>
    <property type="molecule type" value="Genomic_DNA"/>
</dbReference>
<evidence type="ECO:0000313" key="1">
    <source>
        <dbReference type="EMBL" id="ANW00127.1"/>
    </source>
</evidence>
<accession>A0A1B1UBH5</accession>
<organism evidence="1 2">
    <name type="scientific">Bradyrhizobium icense</name>
    <dbReference type="NCBI Taxonomy" id="1274631"/>
    <lineage>
        <taxon>Bacteria</taxon>
        <taxon>Pseudomonadati</taxon>
        <taxon>Pseudomonadota</taxon>
        <taxon>Alphaproteobacteria</taxon>
        <taxon>Hyphomicrobiales</taxon>
        <taxon>Nitrobacteraceae</taxon>
        <taxon>Bradyrhizobium</taxon>
    </lineage>
</organism>
<protein>
    <submittedName>
        <fullName evidence="1">Uncharacterized protein</fullName>
    </submittedName>
</protein>
<sequence length="92" mass="10166">MSGTRRLPIYFAFKSGIIADKPQPNEIRAFARRIEGDLLTRKLVNANISMNRKTIETHVNAAFDELRASGKTAPKPQEAGATLIQRAQCLLG</sequence>
<dbReference type="KEGG" id="bic:LMTR13_07940"/>
<dbReference type="Proteomes" id="UP000092839">
    <property type="component" value="Chromosome"/>
</dbReference>
<dbReference type="RefSeq" id="WP_065727413.1">
    <property type="nucleotide sequence ID" value="NZ_CP016428.1"/>
</dbReference>
<reference evidence="1 2" key="1">
    <citation type="submission" date="2016-07" db="EMBL/GenBank/DDBJ databases">
        <title>Complete genome sequence of Bradyrhizobium icense LMTR 13T, a potential inoculant strain isolated from lima bean (Phaseolus lunatus) in Peru.</title>
        <authorList>
            <person name="Ormeno-Orrillo E."/>
            <person name="Duran D."/>
            <person name="Rogel M.A."/>
            <person name="Rey L."/>
            <person name="Imperial J."/>
            <person name="Ruiz-Argueso T."/>
            <person name="Martinez-Romero E."/>
        </authorList>
    </citation>
    <scope>NUCLEOTIDE SEQUENCE [LARGE SCALE GENOMIC DNA]</scope>
    <source>
        <strain evidence="1 2">LMTR 13</strain>
    </source>
</reference>
<dbReference type="AlphaFoldDB" id="A0A1B1UBH5"/>